<organism evidence="1 2">
    <name type="scientific">Cognatiyoonia koreensis</name>
    <dbReference type="NCBI Taxonomy" id="364200"/>
    <lineage>
        <taxon>Bacteria</taxon>
        <taxon>Pseudomonadati</taxon>
        <taxon>Pseudomonadota</taxon>
        <taxon>Alphaproteobacteria</taxon>
        <taxon>Rhodobacterales</taxon>
        <taxon>Paracoccaceae</taxon>
        <taxon>Cognatiyoonia</taxon>
    </lineage>
</organism>
<evidence type="ECO:0000313" key="1">
    <source>
        <dbReference type="EMBL" id="SEW44306.1"/>
    </source>
</evidence>
<keyword evidence="2" id="KW-1185">Reference proteome</keyword>
<dbReference type="AlphaFoldDB" id="A0A1I0RSL7"/>
<evidence type="ECO:0000313" key="2">
    <source>
        <dbReference type="Proteomes" id="UP000199167"/>
    </source>
</evidence>
<gene>
    <name evidence="1" type="ORF">SAMN04488515_3179</name>
</gene>
<dbReference type="EMBL" id="FOIZ01000002">
    <property type="protein sequence ID" value="SEW44306.1"/>
    <property type="molecule type" value="Genomic_DNA"/>
</dbReference>
<protein>
    <submittedName>
        <fullName evidence="1">Uncharacterized protein</fullName>
    </submittedName>
</protein>
<dbReference type="RefSeq" id="WP_089996844.1">
    <property type="nucleotide sequence ID" value="NZ_FOIZ01000002.1"/>
</dbReference>
<reference evidence="1 2" key="1">
    <citation type="submission" date="2016-10" db="EMBL/GenBank/DDBJ databases">
        <authorList>
            <person name="de Groot N.N."/>
        </authorList>
    </citation>
    <scope>NUCLEOTIDE SEQUENCE [LARGE SCALE GENOMIC DNA]</scope>
    <source>
        <strain evidence="1 2">DSM 17925</strain>
    </source>
</reference>
<dbReference type="STRING" id="364200.SAMN04488515_3179"/>
<dbReference type="OrthoDB" id="581480at2"/>
<name>A0A1I0RSL7_9RHOB</name>
<dbReference type="Proteomes" id="UP000199167">
    <property type="component" value="Unassembled WGS sequence"/>
</dbReference>
<sequence length="359" mass="39858">MRKTLKTACLTLVLLALLDVLVAMTLSWAERTGRFGSLVYFFDYGRSVPGKLARWEAEPNLVGNLYDIGWRSETVASSAASFAKESSDTGPFIRSYGMSFTLNIRDQALALRPDLNWESHAGPAGSPNFTYALFQDDRANRREGDIVVLGILSSVVPAMATHSNQTRVFEQPAPLTYPIYQPDTAGGLVRIDPLITTPEEHRALASDPVARAEWYAQLDQNDAYYSKITYGAPWLDASPLARLTRRALAQSHLDDVASEFVGGDIYPYETVLPRMISEFAKTARDDGQFPVVMLVQTNRRFDPDILAITKSTMDAEGIPYLATAELFDPTDLSGYLGDGHYTPQVDRMFAQHLIDMLDL</sequence>
<proteinExistence type="predicted"/>
<accession>A0A1I0RSL7</accession>